<dbReference type="EMBL" id="JBHMEA010000038">
    <property type="protein sequence ID" value="MFB9232155.1"/>
    <property type="molecule type" value="Genomic_DNA"/>
</dbReference>
<evidence type="ECO:0000313" key="1">
    <source>
        <dbReference type="EMBL" id="MFB9232155.1"/>
    </source>
</evidence>
<proteinExistence type="predicted"/>
<sequence>MNKSKDKETTGCIIVGASCYADATPALNLAAMLAPLTKADIRGILVEEDQLLSIAQFPTSRIVSPAGERIVTPSLQQMLTVLAGDARAFEKAVSDLARASFRSWTFERFRGEMLSHLRATTGSHDILLIGHQTVHQYIGDVVLVHQPGRDYKAAFSLARHLSNDLKKPLFIAAIATDQHEYSAAIREQREMLQDAHQRGSSGEIFDTKSDLLTRLSHFNAATVVIDIDAGPFQTNEELQDFLDKARCPVVVVGAHAGSHTLEYSTVIPETR</sequence>
<name>A0ABV5JFB7_9RHOB</name>
<reference evidence="1 2" key="1">
    <citation type="submission" date="2024-09" db="EMBL/GenBank/DDBJ databases">
        <authorList>
            <person name="Sun Q."/>
            <person name="Mori K."/>
        </authorList>
    </citation>
    <scope>NUCLEOTIDE SEQUENCE [LARGE SCALE GENOMIC DNA]</scope>
    <source>
        <strain evidence="1 2">CECT 8726</strain>
    </source>
</reference>
<evidence type="ECO:0000313" key="2">
    <source>
        <dbReference type="Proteomes" id="UP001589683"/>
    </source>
</evidence>
<dbReference type="RefSeq" id="WP_213889923.1">
    <property type="nucleotide sequence ID" value="NZ_JAGFNU010000008.1"/>
</dbReference>
<dbReference type="Proteomes" id="UP001589683">
    <property type="component" value="Unassembled WGS sequence"/>
</dbReference>
<keyword evidence="2" id="KW-1185">Reference proteome</keyword>
<gene>
    <name evidence="1" type="ORF">ACFFUT_10210</name>
</gene>
<dbReference type="PROSITE" id="PS51257">
    <property type="entry name" value="PROKAR_LIPOPROTEIN"/>
    <property type="match status" value="1"/>
</dbReference>
<organism evidence="1 2">
    <name type="scientific">Pseudohalocynthiibacter aestuariivivens</name>
    <dbReference type="NCBI Taxonomy" id="1591409"/>
    <lineage>
        <taxon>Bacteria</taxon>
        <taxon>Pseudomonadati</taxon>
        <taxon>Pseudomonadota</taxon>
        <taxon>Alphaproteobacteria</taxon>
        <taxon>Rhodobacterales</taxon>
        <taxon>Paracoccaceae</taxon>
        <taxon>Pseudohalocynthiibacter</taxon>
    </lineage>
</organism>
<evidence type="ECO:0008006" key="3">
    <source>
        <dbReference type="Google" id="ProtNLM"/>
    </source>
</evidence>
<protein>
    <recommendedName>
        <fullName evidence="3">Universal stress protein</fullName>
    </recommendedName>
</protein>
<accession>A0ABV5JFB7</accession>
<comment type="caution">
    <text evidence="1">The sequence shown here is derived from an EMBL/GenBank/DDBJ whole genome shotgun (WGS) entry which is preliminary data.</text>
</comment>